<evidence type="ECO:0000313" key="1">
    <source>
        <dbReference type="EMBL" id="SVA29080.1"/>
    </source>
</evidence>
<proteinExistence type="predicted"/>
<organism evidence="1">
    <name type="scientific">marine metagenome</name>
    <dbReference type="NCBI Taxonomy" id="408172"/>
    <lineage>
        <taxon>unclassified sequences</taxon>
        <taxon>metagenomes</taxon>
        <taxon>ecological metagenomes</taxon>
    </lineage>
</organism>
<accession>A0A381ULT3</accession>
<gene>
    <name evidence="1" type="ORF">METZ01_LOCUS81934</name>
</gene>
<reference evidence="1" key="1">
    <citation type="submission" date="2018-05" db="EMBL/GenBank/DDBJ databases">
        <authorList>
            <person name="Lanie J.A."/>
            <person name="Ng W.-L."/>
            <person name="Kazmierczak K.M."/>
            <person name="Andrzejewski T.M."/>
            <person name="Davidsen T.M."/>
            <person name="Wayne K.J."/>
            <person name="Tettelin H."/>
            <person name="Glass J.I."/>
            <person name="Rusch D."/>
            <person name="Podicherti R."/>
            <person name="Tsui H.-C.T."/>
            <person name="Winkler M.E."/>
        </authorList>
    </citation>
    <scope>NUCLEOTIDE SEQUENCE</scope>
</reference>
<name>A0A381ULT3_9ZZZZ</name>
<dbReference type="EMBL" id="UINC01006693">
    <property type="protein sequence ID" value="SVA29080.1"/>
    <property type="molecule type" value="Genomic_DNA"/>
</dbReference>
<dbReference type="AlphaFoldDB" id="A0A381ULT3"/>
<protein>
    <submittedName>
        <fullName evidence="1">Uncharacterized protein</fullName>
    </submittedName>
</protein>
<sequence length="214" mass="24330">VVLIKEHAQKVKPPRMLSVPFNFGHTLGLANNPDYQHKVLKATFDLLKRDKGPVLEEFESTFVSDVIVQGSQTVNTSQNLGIQPTDEFNSLKANYEEWLETNDGRSGVGLSTIAWQDFADVIEFLEGYISGEVTDTNMRPIQYSVPHFIRYCVDDLKTFCFESKMAEQPSSKVNELHEWFWSKTAIGMLITKLARQMNDDEDKETKSVSFGIAR</sequence>
<feature type="non-terminal residue" evidence="1">
    <location>
        <position position="1"/>
    </location>
</feature>